<dbReference type="EMBL" id="CP012752">
    <property type="protein sequence ID" value="ALG09986.1"/>
    <property type="molecule type" value="Genomic_DNA"/>
</dbReference>
<dbReference type="NCBIfam" id="NF041646">
    <property type="entry name" value="VC0807_fam"/>
    <property type="match status" value="1"/>
</dbReference>
<feature type="transmembrane region" description="Helical" evidence="1">
    <location>
        <begin position="38"/>
        <end position="56"/>
    </location>
</feature>
<dbReference type="KEGG" id="kphy:AOZ06_26550"/>
<keyword evidence="1" id="KW-0472">Membrane</keyword>
<keyword evidence="3" id="KW-1185">Reference proteome</keyword>
<dbReference type="OrthoDB" id="4544430at2"/>
<evidence type="ECO:0000256" key="1">
    <source>
        <dbReference type="SAM" id="Phobius"/>
    </source>
</evidence>
<feature type="transmembrane region" description="Helical" evidence="1">
    <location>
        <begin position="12"/>
        <end position="32"/>
    </location>
</feature>
<sequence>MNARKEGGNPLVALVLWDAGLPLLAYYGLRLAGQSEQVALLAGAVFAAIRIAWVAVRQRSFNGFAAMLAAVLAIGLVLSFVTGDARFILVKESFGTAVAGLILLASCASRKPLVLVAVRAGSSAAKREEIDQLCAQVPEFRRAFVRMSAVWGTGLLLEAVLRVPLVYVLSADVMAGLSVVLLLVVIGLLSGWTAWYATRIQNRYAPQHTPAEVHGHG</sequence>
<dbReference type="STRING" id="860235.AOZ06_26550"/>
<evidence type="ECO:0000313" key="3">
    <source>
        <dbReference type="Proteomes" id="UP000063699"/>
    </source>
</evidence>
<dbReference type="RefSeq" id="WP_054291890.1">
    <property type="nucleotide sequence ID" value="NZ_CP012752.1"/>
</dbReference>
<organism evidence="2 3">
    <name type="scientific">Kibdelosporangium phytohabitans</name>
    <dbReference type="NCBI Taxonomy" id="860235"/>
    <lineage>
        <taxon>Bacteria</taxon>
        <taxon>Bacillati</taxon>
        <taxon>Actinomycetota</taxon>
        <taxon>Actinomycetes</taxon>
        <taxon>Pseudonocardiales</taxon>
        <taxon>Pseudonocardiaceae</taxon>
        <taxon>Kibdelosporangium</taxon>
    </lineage>
</organism>
<dbReference type="AlphaFoldDB" id="A0A0N9I5L7"/>
<feature type="transmembrane region" description="Helical" evidence="1">
    <location>
        <begin position="63"/>
        <end position="82"/>
    </location>
</feature>
<reference evidence="2 3" key="1">
    <citation type="submission" date="2015-07" db="EMBL/GenBank/DDBJ databases">
        <title>Genome sequencing of Kibdelosporangium phytohabitans.</title>
        <authorList>
            <person name="Qin S."/>
            <person name="Xing K."/>
        </authorList>
    </citation>
    <scope>NUCLEOTIDE SEQUENCE [LARGE SCALE GENOMIC DNA]</scope>
    <source>
        <strain evidence="2 3">KLBMP1111</strain>
    </source>
</reference>
<keyword evidence="1" id="KW-1133">Transmembrane helix</keyword>
<keyword evidence="1" id="KW-0812">Transmembrane</keyword>
<evidence type="ECO:0000313" key="2">
    <source>
        <dbReference type="EMBL" id="ALG09986.1"/>
    </source>
</evidence>
<name>A0A0N9I5L7_9PSEU</name>
<proteinExistence type="predicted"/>
<gene>
    <name evidence="2" type="ORF">AOZ06_26550</name>
</gene>
<dbReference type="Proteomes" id="UP000063699">
    <property type="component" value="Chromosome"/>
</dbReference>
<feature type="transmembrane region" description="Helical" evidence="1">
    <location>
        <begin position="94"/>
        <end position="118"/>
    </location>
</feature>
<accession>A0A0N9I5L7</accession>
<feature type="transmembrane region" description="Helical" evidence="1">
    <location>
        <begin position="175"/>
        <end position="197"/>
    </location>
</feature>
<protein>
    <recommendedName>
        <fullName evidence="4">Intracellular septation protein A</fullName>
    </recommendedName>
</protein>
<feature type="transmembrane region" description="Helical" evidence="1">
    <location>
        <begin position="149"/>
        <end position="169"/>
    </location>
</feature>
<evidence type="ECO:0008006" key="4">
    <source>
        <dbReference type="Google" id="ProtNLM"/>
    </source>
</evidence>